<evidence type="ECO:0000256" key="1">
    <source>
        <dbReference type="ARBA" id="ARBA00004115"/>
    </source>
</evidence>
<evidence type="ECO:0000313" key="18">
    <source>
        <dbReference type="Proteomes" id="UP001596201"/>
    </source>
</evidence>
<evidence type="ECO:0000313" key="17">
    <source>
        <dbReference type="EMBL" id="MFC5368856.1"/>
    </source>
</evidence>
<gene>
    <name evidence="17" type="ORF">ACFPJ5_18175</name>
</gene>
<evidence type="ECO:0000259" key="16">
    <source>
        <dbReference type="PROSITE" id="PS50268"/>
    </source>
</evidence>
<dbReference type="SUPFAM" id="SSF49785">
    <property type="entry name" value="Galactose-binding domain-like"/>
    <property type="match status" value="1"/>
</dbReference>
<dbReference type="Pfam" id="PF11721">
    <property type="entry name" value="Malectin"/>
    <property type="match status" value="3"/>
</dbReference>
<keyword evidence="12" id="KW-0325">Glycoprotein</keyword>
<protein>
    <submittedName>
        <fullName evidence="17">Malectin domain-containing carbohydrate-binding protein</fullName>
    </submittedName>
</protein>
<evidence type="ECO:0000256" key="13">
    <source>
        <dbReference type="ARBA" id="ARBA00023273"/>
    </source>
</evidence>
<dbReference type="SMART" id="SM00409">
    <property type="entry name" value="IG"/>
    <property type="match status" value="3"/>
</dbReference>
<evidence type="ECO:0000256" key="14">
    <source>
        <dbReference type="ARBA" id="ARBA00023277"/>
    </source>
</evidence>
<dbReference type="PANTHER" id="PTHR13460:SF0">
    <property type="entry name" value="MALECTIN"/>
    <property type="match status" value="1"/>
</dbReference>
<dbReference type="GO" id="GO:0005737">
    <property type="term" value="C:cytoplasm"/>
    <property type="evidence" value="ECO:0007669"/>
    <property type="project" value="UniProtKB-SubCell"/>
</dbReference>
<evidence type="ECO:0000256" key="11">
    <source>
        <dbReference type="ARBA" id="ARBA00023136"/>
    </source>
</evidence>
<keyword evidence="18" id="KW-1185">Reference proteome</keyword>
<dbReference type="Pfam" id="PF17963">
    <property type="entry name" value="Big_9"/>
    <property type="match status" value="1"/>
</dbReference>
<keyword evidence="14" id="KW-0119">Carbohydrate metabolism</keyword>
<dbReference type="PROSITE" id="PS50268">
    <property type="entry name" value="CADHERIN_2"/>
    <property type="match status" value="1"/>
</dbReference>
<dbReference type="SUPFAM" id="SSF63829">
    <property type="entry name" value="Calcium-dependent phosphotriesterase"/>
    <property type="match status" value="1"/>
</dbReference>
<feature type="region of interest" description="Disordered" evidence="15">
    <location>
        <begin position="1770"/>
        <end position="1792"/>
    </location>
</feature>
<dbReference type="InterPro" id="IPR013783">
    <property type="entry name" value="Ig-like_fold"/>
</dbReference>
<dbReference type="InterPro" id="IPR006644">
    <property type="entry name" value="Cadg"/>
</dbReference>
<evidence type="ECO:0000256" key="4">
    <source>
        <dbReference type="ARBA" id="ARBA00009141"/>
    </source>
</evidence>
<keyword evidence="11" id="KW-0472">Membrane</keyword>
<dbReference type="Gene3D" id="2.60.40.10">
    <property type="entry name" value="Immunoglobulins"/>
    <property type="match status" value="4"/>
</dbReference>
<evidence type="ECO:0000256" key="9">
    <source>
        <dbReference type="ARBA" id="ARBA00022989"/>
    </source>
</evidence>
<keyword evidence="8" id="KW-0256">Endoplasmic reticulum</keyword>
<dbReference type="Gene3D" id="2.120.10.30">
    <property type="entry name" value="TolB, C-terminal domain"/>
    <property type="match status" value="1"/>
</dbReference>
<evidence type="ECO:0000256" key="15">
    <source>
        <dbReference type="SAM" id="MobiDB-lite"/>
    </source>
</evidence>
<feature type="region of interest" description="Disordered" evidence="15">
    <location>
        <begin position="2127"/>
        <end position="2146"/>
    </location>
</feature>
<feature type="region of interest" description="Disordered" evidence="15">
    <location>
        <begin position="70"/>
        <end position="90"/>
    </location>
</feature>
<evidence type="ECO:0000256" key="12">
    <source>
        <dbReference type="ARBA" id="ARBA00023180"/>
    </source>
</evidence>
<organism evidence="17 18">
    <name type="scientific">Salinirubrum litoreum</name>
    <dbReference type="NCBI Taxonomy" id="1126234"/>
    <lineage>
        <taxon>Archaea</taxon>
        <taxon>Methanobacteriati</taxon>
        <taxon>Methanobacteriota</taxon>
        <taxon>Stenosarchaea group</taxon>
        <taxon>Halobacteria</taxon>
        <taxon>Halobacteriales</taxon>
        <taxon>Haloferacaceae</taxon>
        <taxon>Salinirubrum</taxon>
    </lineage>
</organism>
<evidence type="ECO:0000256" key="3">
    <source>
        <dbReference type="ARBA" id="ARBA00004496"/>
    </source>
</evidence>
<dbReference type="PANTHER" id="PTHR13460">
    <property type="match status" value="1"/>
</dbReference>
<feature type="domain" description="Cadherin" evidence="16">
    <location>
        <begin position="1463"/>
        <end position="1594"/>
    </location>
</feature>
<dbReference type="InterPro" id="IPR008979">
    <property type="entry name" value="Galactose-bd-like_sf"/>
</dbReference>
<evidence type="ECO:0000256" key="5">
    <source>
        <dbReference type="ARBA" id="ARBA00022490"/>
    </source>
</evidence>
<dbReference type="Pfam" id="PF22544">
    <property type="entry name" value="HYDIN_VesB_CFA65-like_Ig"/>
    <property type="match status" value="1"/>
</dbReference>
<keyword evidence="13" id="KW-0966">Cell projection</keyword>
<reference evidence="17 18" key="1">
    <citation type="journal article" date="2019" name="Int. J. Syst. Evol. Microbiol.">
        <title>The Global Catalogue of Microorganisms (GCM) 10K type strain sequencing project: providing services to taxonomists for standard genome sequencing and annotation.</title>
        <authorList>
            <consortium name="The Broad Institute Genomics Platform"/>
            <consortium name="The Broad Institute Genome Sequencing Center for Infectious Disease"/>
            <person name="Wu L."/>
            <person name="Ma J."/>
        </authorList>
    </citation>
    <scope>NUCLEOTIDE SEQUENCE [LARGE SCALE GENOMIC DNA]</scope>
    <source>
        <strain evidence="17 18">CGMCC 1.12237</strain>
    </source>
</reference>
<dbReference type="InterPro" id="IPR002126">
    <property type="entry name" value="Cadherin-like_dom"/>
</dbReference>
<feature type="compositionally biased region" description="Polar residues" evidence="15">
    <location>
        <begin position="724"/>
        <end position="741"/>
    </location>
</feature>
<keyword evidence="7" id="KW-0732">Signal</keyword>
<dbReference type="Proteomes" id="UP001596201">
    <property type="component" value="Unassembled WGS sequence"/>
</dbReference>
<feature type="region of interest" description="Disordered" evidence="15">
    <location>
        <begin position="720"/>
        <end position="848"/>
    </location>
</feature>
<dbReference type="InterPro" id="IPR015919">
    <property type="entry name" value="Cadherin-like_sf"/>
</dbReference>
<keyword evidence="10" id="KW-0969">Cilium</keyword>
<dbReference type="SUPFAM" id="SSF49313">
    <property type="entry name" value="Cadherin-like"/>
    <property type="match status" value="2"/>
</dbReference>
<keyword evidence="6" id="KW-0812">Transmembrane</keyword>
<evidence type="ECO:0000256" key="6">
    <source>
        <dbReference type="ARBA" id="ARBA00022692"/>
    </source>
</evidence>
<dbReference type="InterPro" id="IPR053879">
    <property type="entry name" value="HYDIN_VesB_CFA65-like_Ig"/>
</dbReference>
<evidence type="ECO:0000256" key="7">
    <source>
        <dbReference type="ARBA" id="ARBA00022729"/>
    </source>
</evidence>
<sequence length="2286" mass="235200">MTLRRIHRYGRTIVVLAVVLLLVLSPMVGTVAFTDTASAAPGDVLYRANAGGSIDGTTWDSSLQSYLVSGGDNTAGHGQPNAIDSSVPDGTSTQIWETERWDDGEAGDGDEMQYEFDVPSGQQVEVRLYFYDGCTCTSNVGDRVFDVSVEGQELNDFDIIETYGDQTGAMESFTVTSDGTVDVDFTHVTENPQINAIEIVSAEPQPDTLGGPGTVDFGSVVTGNSGTETVTVTNLGASGDPSIDITDVSVTGTDAGDFSTGAASQTTLAPGESADIPVTFTPSSVDPKSATLEVTHSGSNSPLSIALSGEGVSDVPVGFGSSQLDLSGVSVSSINNPTSLQFGPDGRLYVSQQDGTIYAFEVERTAENDYAATSAETITTIKNDIPNHNDDGDYNSQQIRQVTGITVTGTASQPVLYVSSSDWRIATGNTDPPSESLDTNSGVISKLTETDSGWDHTMLVRGLPRSEENHAPNGLALDEQNGVLYLAEGGHTNMGTPSNFFSNIPEYAYSGAILSIDLSEIESMSEKDAANTDVPYKYDLPTLAPGQTSTDGPFGGLDGDNMAVLEQDSPVQVYAPGFRNPYDVHLTEDGQLYSVDNGPNGGLGGPPTATCEVASQDSGTTYSDNLHYISGEGYYAGHPNPVRGNPDYIPGAVYDGYDGTGECDYLVPGQEDGALATFGASTNGLTEYTASNFGGAMQGDLLTSSFDGNIYRIELNAQGDDVSESPTPLLSSGGTLDVTTQGDDDPFPGTVWSAERTDNAIQVFEPADYDGGGDTQCDLSDPTADADGDGYTNGDEQAVGTDPCSAASVPDDYDDDGNPDELDDDDDNDGLSDSEDPFALDPDNGQTTELPVTLDFSSTDTFDNTIPATSGGTDGLGFTGLMSNGQDPYSDLYNPDNVFAGGQANLLSVDEVPQGDAYQDQNDQQYAFQFGADTSDVSQPFTVHTTVAGFPGDPESAQSAGMFVGTGDQDNYLKFVVSAAGGSGGVQLATENGGTFTDVATVSDSSVTGSNTATDLYLTVDPTTDPAPDNGVDEYAVTATYTVDGGTEQTVGTAAAPAAWFTDSDQGLAIGVISTSNFASSTFSATWDQLSVQYAEGSVVADAGDDQTVDEGATVTLDASGSSGDSLTYSWTQTGGPDVTLSDASAAQPTFTAPDVDSETTLTFEVSVSDGSATDTDTVSVTVQDTTPADGEVVYRVNAGGQEVAATDDGPAWSADTEASPSQYVNADGDNGLSTYSTTDTVTLDSSVPSSTPASVFQTERFDADTDGSTADDTEMQWTFSDQIQSGQTYEVRLYFAEIFLDSSNVDAQGPRTFDVVVEGETKLNDYNIYDQYGHDVGVVESYEVTPSDGSIDVEFLHEQENPKISAIEVVAVDGTTGDLTVAEAIADNNAPEDQIDLQEIQTAIDYWSSGSEVPDTGGETISLTEIQSLIDIWSTGATVGDGGGNTAPTVQSIADQTVTEGESATVGVSASDADGDALTLSKTSGPAFVTLTDDGDGTGSLDVAPQSGDAGTYTVEVTADDGTDATTESFQLTVEAATGGTVVAAVNAGGSDYTASDGTTYVADSNFDGSFGNSQGTTETTLEIADTDDDPLYQTERYGDPLTYSVPVEDGTYEVTLKFAEIYHTSETDGSGDDDGGGDGEVGDRVFDVSIEGQQVLTDYDIYAEAGGLTAVDETVTVEVTDGTLNIDMPASQDFAKLSAFKIVEASDGGPAGATSADVTVNSGSSNIDASTFNSGSFEVTNTGDEPISSVTIDLSESLIPDAVFDPQGTAGDSGAKGLEIDSESGDGAGVVSTADADVFSQPQNGQNGDDGYKALTVEFDDFDPGETVAFSVDIDPTTIKGVETTGGEGSVSGLELSGSAVTVQSSSATVSNDLFTDGSAGGSQSSVTSDAPAAPTLGVDGVTLQSTDFPNHGAATVSSASQTLTLSGPADATVEVLTVEASAPPSDGYDVDAFEADNAEAVNTQTVTLDSNGEATVDVSLSESNLNYVQAAVQDGSGATGAVSQTVVLEVETDTNTAPSIDALSDQTVVTGENVVVPVSASDPDGDTVSLSLSQSPAFVTLDSGEISIDPGSGDAGTYTVEVTADDGAATSTESFQLTVDTATATTDGTVLARVNVGESTTLSATDGGPDWTGIAGTSTDGPLVSVTGESTGNYDGGDDVTAGSAVPSSTPPGVYDAERYGGMTWEFDVSSGAEVEVRLYLGSQCPCTNTEGTRQYNVDVEGQQVLTEYDPVQDVGHATGTVKAFTVTENGDGTVTITFTPGAIENPQVNAIEIVETSSGGSS</sequence>
<dbReference type="EMBL" id="JBHSKX010000004">
    <property type="protein sequence ID" value="MFC5368856.1"/>
    <property type="molecule type" value="Genomic_DNA"/>
</dbReference>
<name>A0ABD5RGA2_9EURY</name>
<dbReference type="Gene3D" id="2.60.120.430">
    <property type="entry name" value="Galactose-binding lectin"/>
    <property type="match status" value="4"/>
</dbReference>
<dbReference type="InterPro" id="IPR011042">
    <property type="entry name" value="6-blade_b-propeller_TolB-like"/>
</dbReference>
<feature type="compositionally biased region" description="Acidic residues" evidence="15">
    <location>
        <begin position="811"/>
        <end position="838"/>
    </location>
</feature>
<evidence type="ECO:0000256" key="8">
    <source>
        <dbReference type="ARBA" id="ARBA00022824"/>
    </source>
</evidence>
<dbReference type="InterPro" id="IPR003599">
    <property type="entry name" value="Ig_sub"/>
</dbReference>
<evidence type="ECO:0000256" key="2">
    <source>
        <dbReference type="ARBA" id="ARBA00004138"/>
    </source>
</evidence>
<comment type="caution">
    <text evidence="17">The sequence shown here is derived from an EMBL/GenBank/DDBJ whole genome shotgun (WGS) entry which is preliminary data.</text>
</comment>
<dbReference type="InterPro" id="IPR021720">
    <property type="entry name" value="Malectin_dom"/>
</dbReference>
<evidence type="ECO:0000256" key="10">
    <source>
        <dbReference type="ARBA" id="ARBA00023069"/>
    </source>
</evidence>
<dbReference type="InterPro" id="IPR039155">
    <property type="entry name" value="MLEC"/>
</dbReference>
<dbReference type="NCBIfam" id="NF012200">
    <property type="entry name" value="choice_anch_D"/>
    <property type="match status" value="1"/>
</dbReference>
<dbReference type="RefSeq" id="WP_227230915.1">
    <property type="nucleotide sequence ID" value="NZ_JAJCVJ010000003.1"/>
</dbReference>
<proteinExistence type="inferred from homology"/>
<comment type="similarity">
    <text evidence="4">Belongs to the malectin family.</text>
</comment>
<dbReference type="SMART" id="SM00736">
    <property type="entry name" value="CADG"/>
    <property type="match status" value="2"/>
</dbReference>
<keyword evidence="5" id="KW-0963">Cytoplasm</keyword>
<accession>A0ABD5RGA2</accession>
<keyword evidence="9" id="KW-1133">Transmembrane helix</keyword>
<comment type="subcellular location">
    <subcellularLocation>
        <location evidence="2">Cell projection</location>
        <location evidence="2">Cilium</location>
    </subcellularLocation>
    <subcellularLocation>
        <location evidence="3">Cytoplasm</location>
    </subcellularLocation>
    <subcellularLocation>
        <location evidence="1">Endoplasmic reticulum membrane</location>
        <topology evidence="1">Single-pass type I membrane protein</topology>
    </subcellularLocation>
</comment>